<feature type="region of interest" description="Disordered" evidence="2">
    <location>
        <begin position="154"/>
        <end position="175"/>
    </location>
</feature>
<dbReference type="Pfam" id="PF08020">
    <property type="entry name" value="DUF1706"/>
    <property type="match status" value="1"/>
</dbReference>
<keyword evidence="1" id="KW-0175">Coiled coil</keyword>
<comment type="caution">
    <text evidence="3">The sequence shown here is derived from an EMBL/GenBank/DDBJ whole genome shotgun (WGS) entry which is preliminary data.</text>
</comment>
<gene>
    <name evidence="3" type="ORF">BJN45_14510</name>
</gene>
<feature type="coiled-coil region" evidence="1">
    <location>
        <begin position="92"/>
        <end position="119"/>
    </location>
</feature>
<organism evidence="3 4">
    <name type="scientific">Azonexus hydrophilus</name>
    <dbReference type="NCBI Taxonomy" id="418702"/>
    <lineage>
        <taxon>Bacteria</taxon>
        <taxon>Pseudomonadati</taxon>
        <taxon>Pseudomonadota</taxon>
        <taxon>Betaproteobacteria</taxon>
        <taxon>Rhodocyclales</taxon>
        <taxon>Azonexaceae</taxon>
        <taxon>Azonexus</taxon>
    </lineage>
</organism>
<dbReference type="Gene3D" id="1.20.120.450">
    <property type="entry name" value="dinb family like domain"/>
    <property type="match status" value="1"/>
</dbReference>
<dbReference type="AlphaFoldDB" id="A0A1R1I161"/>
<proteinExistence type="predicted"/>
<keyword evidence="4" id="KW-1185">Reference proteome</keyword>
<accession>A0A1R1I161</accession>
<dbReference type="STRING" id="418702.BJN45_14510"/>
<dbReference type="Proteomes" id="UP000187526">
    <property type="component" value="Unassembled WGS sequence"/>
</dbReference>
<evidence type="ECO:0000256" key="1">
    <source>
        <dbReference type="SAM" id="Coils"/>
    </source>
</evidence>
<evidence type="ECO:0000313" key="4">
    <source>
        <dbReference type="Proteomes" id="UP000187526"/>
    </source>
</evidence>
<dbReference type="InterPro" id="IPR034660">
    <property type="entry name" value="DinB/YfiT-like"/>
</dbReference>
<feature type="compositionally biased region" description="Basic and acidic residues" evidence="2">
    <location>
        <begin position="154"/>
        <end position="165"/>
    </location>
</feature>
<dbReference type="PANTHER" id="PTHR40658">
    <property type="match status" value="1"/>
</dbReference>
<protein>
    <recommendedName>
        <fullName evidence="5">ClbS/DfsB family four-helix bundle protein</fullName>
    </recommendedName>
</protein>
<name>A0A1R1I161_9RHOO</name>
<dbReference type="OrthoDB" id="5347938at2"/>
<dbReference type="PANTHER" id="PTHR40658:SF3">
    <property type="entry name" value="CLBS_DFSB FAMILY FOUR-HELIX BUNDLE PROTEIN"/>
    <property type="match status" value="1"/>
</dbReference>
<dbReference type="EMBL" id="MTHD01000005">
    <property type="protein sequence ID" value="OMG52502.1"/>
    <property type="molecule type" value="Genomic_DNA"/>
</dbReference>
<reference evidence="3 4" key="1">
    <citation type="submission" date="2016-10" db="EMBL/GenBank/DDBJ databases">
        <title>Alkaliphiles isolated from bioreactors.</title>
        <authorList>
            <person name="Salah Z."/>
            <person name="Rout S.P."/>
            <person name="Humphreys P.N."/>
        </authorList>
    </citation>
    <scope>NUCLEOTIDE SEQUENCE [LARGE SCALE GENOMIC DNA]</scope>
    <source>
        <strain evidence="3 4">ZS02</strain>
    </source>
</reference>
<dbReference type="InterPro" id="IPR012550">
    <property type="entry name" value="DUF1706"/>
</dbReference>
<sequence>MPLPTNKHQLLSSLQAAYSKLIEEAAEVPSELERNPELEGGISPCDLIAYQIGWGRLLLSWDDLETNGQTVEMPAPGFKWNQLGLLAKSFYQEQNEQTLKQLLAQFETLEERMRLFIESSSEDTIFSIGKRHWAGRACKNFCVNGHPAGNCHIARSDDDRRKESSTEGVAGQPVG</sequence>
<evidence type="ECO:0008006" key="5">
    <source>
        <dbReference type="Google" id="ProtNLM"/>
    </source>
</evidence>
<dbReference type="RefSeq" id="WP_076096474.1">
    <property type="nucleotide sequence ID" value="NZ_MTHD01000005.1"/>
</dbReference>
<evidence type="ECO:0000256" key="2">
    <source>
        <dbReference type="SAM" id="MobiDB-lite"/>
    </source>
</evidence>
<evidence type="ECO:0000313" key="3">
    <source>
        <dbReference type="EMBL" id="OMG52502.1"/>
    </source>
</evidence>